<dbReference type="Proteomes" id="UP000216475">
    <property type="component" value="Unassembled WGS sequence"/>
</dbReference>
<organism evidence="1 2">
    <name type="scientific">Terribacillus saccharophilus</name>
    <dbReference type="NCBI Taxonomy" id="361277"/>
    <lineage>
        <taxon>Bacteria</taxon>
        <taxon>Bacillati</taxon>
        <taxon>Bacillota</taxon>
        <taxon>Bacilli</taxon>
        <taxon>Bacillales</taxon>
        <taxon>Bacillaceae</taxon>
        <taxon>Terribacillus</taxon>
    </lineage>
</organism>
<dbReference type="EMBL" id="NPBH01000008">
    <property type="protein sequence ID" value="PAE09315.1"/>
    <property type="molecule type" value="Genomic_DNA"/>
</dbReference>
<name>A0A268HHH9_9BACI</name>
<sequence>MKPERILTVEASHSLNFLLYVHNYAKQEKHCYPYIPGNPWNLQEQSILRPLLQQLWNETLADSTYPSLPIDYQKERFRSLFCDEISFEYCLDTFYSWWGSMAGSMAIERFVDQDSHNSLYTLFLLTNKEHLTINLLYENDILGSPVVDNQLVLTLRETFVREEMITTMQDRLTLNGNK</sequence>
<proteinExistence type="predicted"/>
<reference evidence="1 2" key="1">
    <citation type="submission" date="2017-07" db="EMBL/GenBank/DDBJ databases">
        <title>Isolation and whole genome analysis of endospore-forming bacteria from heroin.</title>
        <authorList>
            <person name="Kalinowski J."/>
            <person name="Ahrens B."/>
            <person name="Al-Dilaimi A."/>
            <person name="Winkler A."/>
            <person name="Wibberg D."/>
            <person name="Schleenbecker U."/>
            <person name="Ruckert C."/>
            <person name="Wolfel R."/>
            <person name="Grass G."/>
        </authorList>
    </citation>
    <scope>NUCLEOTIDE SEQUENCE [LARGE SCALE GENOMIC DNA]</scope>
    <source>
        <strain evidence="1 2">7509</strain>
    </source>
</reference>
<gene>
    <name evidence="1" type="ORF">CHI12_01485</name>
</gene>
<evidence type="ECO:0000313" key="1">
    <source>
        <dbReference type="EMBL" id="PAE09315.1"/>
    </source>
</evidence>
<accession>A0A268HHH9</accession>
<dbReference type="AlphaFoldDB" id="A0A268HHH9"/>
<dbReference type="RefSeq" id="WP_095268421.1">
    <property type="nucleotide sequence ID" value="NZ_NPBH01000008.1"/>
</dbReference>
<protein>
    <submittedName>
        <fullName evidence="1">Uncharacterized protein</fullName>
    </submittedName>
</protein>
<comment type="caution">
    <text evidence="1">The sequence shown here is derived from an EMBL/GenBank/DDBJ whole genome shotgun (WGS) entry which is preliminary data.</text>
</comment>
<evidence type="ECO:0000313" key="2">
    <source>
        <dbReference type="Proteomes" id="UP000216475"/>
    </source>
</evidence>